<dbReference type="Gene3D" id="3.40.50.300">
    <property type="entry name" value="P-loop containing nucleotide triphosphate hydrolases"/>
    <property type="match status" value="1"/>
</dbReference>
<accession>A5D033</accession>
<protein>
    <submittedName>
        <fullName evidence="2">BioD-like N-terminal domain of phosphotransacetylase</fullName>
    </submittedName>
</protein>
<dbReference type="InterPro" id="IPR050500">
    <property type="entry name" value="Phos_Acetyltrans/Butyryltrans"/>
</dbReference>
<keyword evidence="3" id="KW-1185">Reference proteome</keyword>
<dbReference type="Pfam" id="PF07085">
    <property type="entry name" value="DRTGG"/>
    <property type="match status" value="1"/>
</dbReference>
<name>A5D033_PELTS</name>
<dbReference type="SUPFAM" id="SSF52540">
    <property type="entry name" value="P-loop containing nucleoside triphosphate hydrolases"/>
    <property type="match status" value="1"/>
</dbReference>
<dbReference type="HOGENOM" id="CLU_040984_0_0_9"/>
<dbReference type="EMBL" id="AP009389">
    <property type="protein sequence ID" value="BAF60417.1"/>
    <property type="molecule type" value="Genomic_DNA"/>
</dbReference>
<dbReference type="CDD" id="cd03109">
    <property type="entry name" value="DTBS"/>
    <property type="match status" value="1"/>
</dbReference>
<organism evidence="2 3">
    <name type="scientific">Pelotomaculum thermopropionicum (strain DSM 13744 / JCM 10971 / SI)</name>
    <dbReference type="NCBI Taxonomy" id="370438"/>
    <lineage>
        <taxon>Bacteria</taxon>
        <taxon>Bacillati</taxon>
        <taxon>Bacillota</taxon>
        <taxon>Clostridia</taxon>
        <taxon>Eubacteriales</taxon>
        <taxon>Desulfotomaculaceae</taxon>
        <taxon>Pelotomaculum</taxon>
    </lineage>
</organism>
<dbReference type="Proteomes" id="UP000006556">
    <property type="component" value="Chromosome"/>
</dbReference>
<dbReference type="PANTHER" id="PTHR43356">
    <property type="entry name" value="PHOSPHATE ACETYLTRANSFERASE"/>
    <property type="match status" value="1"/>
</dbReference>
<proteinExistence type="predicted"/>
<dbReference type="SUPFAM" id="SSF75138">
    <property type="entry name" value="HprK N-terminal domain-like"/>
    <property type="match status" value="1"/>
</dbReference>
<dbReference type="STRING" id="370438.PTH_2236"/>
<dbReference type="Pfam" id="PF13500">
    <property type="entry name" value="AAA_26"/>
    <property type="match status" value="1"/>
</dbReference>
<dbReference type="KEGG" id="pth:PTH_2236"/>
<dbReference type="AlphaFoldDB" id="A5D033"/>
<gene>
    <name evidence="2" type="primary">Pta</name>
    <name evidence="2" type="ordered locus">PTH_2236</name>
</gene>
<evidence type="ECO:0000313" key="3">
    <source>
        <dbReference type="Proteomes" id="UP000006556"/>
    </source>
</evidence>
<dbReference type="eggNOG" id="COG0857">
    <property type="taxonomic scope" value="Bacteria"/>
</dbReference>
<dbReference type="Gene3D" id="3.40.1390.20">
    <property type="entry name" value="HprK N-terminal domain-like"/>
    <property type="match status" value="1"/>
</dbReference>
<evidence type="ECO:0000313" key="2">
    <source>
        <dbReference type="EMBL" id="BAF60417.1"/>
    </source>
</evidence>
<dbReference type="InterPro" id="IPR027417">
    <property type="entry name" value="P-loop_NTPase"/>
</dbReference>
<dbReference type="InterPro" id="IPR010766">
    <property type="entry name" value="DRTGG"/>
</dbReference>
<dbReference type="PANTHER" id="PTHR43356:SF2">
    <property type="entry name" value="PHOSPHATE ACETYLTRANSFERASE"/>
    <property type="match status" value="1"/>
</dbReference>
<dbReference type="InterPro" id="IPR028979">
    <property type="entry name" value="Ser_kin/Pase_Hpr-like_N_sf"/>
</dbReference>
<feature type="domain" description="DRTGG" evidence="1">
    <location>
        <begin position="213"/>
        <end position="316"/>
    </location>
</feature>
<reference evidence="3" key="1">
    <citation type="journal article" date="2008" name="Genome Res.">
        <title>The genome of Pelotomaculum thermopropionicum reveals niche-associated evolution in anaerobic microbiota.</title>
        <authorList>
            <person name="Kosaka T."/>
            <person name="Kato S."/>
            <person name="Shimoyama T."/>
            <person name="Ishii S."/>
            <person name="Abe T."/>
            <person name="Watanabe K."/>
        </authorList>
    </citation>
    <scope>NUCLEOTIDE SEQUENCE [LARGE SCALE GENOMIC DNA]</scope>
    <source>
        <strain evidence="3">DSM 13744 / JCM 10971 / SI</strain>
    </source>
</reference>
<evidence type="ECO:0000259" key="1">
    <source>
        <dbReference type="Pfam" id="PF07085"/>
    </source>
</evidence>
<sequence>MKSLYIMGMPGSGKTVVVLGLAQKVRQEGLSAAYFKPVANGKRVPGGVDLDAVLMKEVLGMNVPLEKIAPLSAGPFYLSSHGAYEGAEEKIMEAFNEVGSFADVVLIDGALSPYVLSSCGLDSVSLAGKMGAAAVLVVKAENDFSLDEALHMSRCLARDGIEVLGVIFSNVPRALYSKTEGVYKPVLEREGFKVLGVFPQRPEIVSPTVGEYYEALGGEILACPDRLNLVVEDIVIGAMTMESALGYFRRLANKAVIFGGDRADLALAALETSTSALILTGGLYPDVKVIARAEEKKVPVILVHYDTYTTIEKLGRVSRHIRPGDRDSIQAALENVEKYFDWQHVLSFLKKV</sequence>